<dbReference type="EMBL" id="LK023326">
    <property type="protein sequence ID" value="CDS08617.1"/>
    <property type="molecule type" value="Genomic_DNA"/>
</dbReference>
<feature type="compositionally biased region" description="Polar residues" evidence="1">
    <location>
        <begin position="1"/>
        <end position="24"/>
    </location>
</feature>
<name>A0A077WPF9_9FUNG</name>
<organism evidence="2">
    <name type="scientific">Lichtheimia ramosa</name>
    <dbReference type="NCBI Taxonomy" id="688394"/>
    <lineage>
        <taxon>Eukaryota</taxon>
        <taxon>Fungi</taxon>
        <taxon>Fungi incertae sedis</taxon>
        <taxon>Mucoromycota</taxon>
        <taxon>Mucoromycotina</taxon>
        <taxon>Mucoromycetes</taxon>
        <taxon>Mucorales</taxon>
        <taxon>Lichtheimiaceae</taxon>
        <taxon>Lichtheimia</taxon>
    </lineage>
</organism>
<evidence type="ECO:0000313" key="2">
    <source>
        <dbReference type="EMBL" id="CDS08617.1"/>
    </source>
</evidence>
<feature type="compositionally biased region" description="Acidic residues" evidence="1">
    <location>
        <begin position="44"/>
        <end position="55"/>
    </location>
</feature>
<evidence type="ECO:0000256" key="1">
    <source>
        <dbReference type="SAM" id="MobiDB-lite"/>
    </source>
</evidence>
<feature type="compositionally biased region" description="Low complexity" evidence="1">
    <location>
        <begin position="169"/>
        <end position="182"/>
    </location>
</feature>
<proteinExistence type="predicted"/>
<dbReference type="AlphaFoldDB" id="A0A077WPF9"/>
<gene>
    <name evidence="2" type="ORF">LRAMOSA09978</name>
</gene>
<feature type="region of interest" description="Disordered" evidence="1">
    <location>
        <begin position="1"/>
        <end position="76"/>
    </location>
</feature>
<feature type="region of interest" description="Disordered" evidence="1">
    <location>
        <begin position="161"/>
        <end position="182"/>
    </location>
</feature>
<protein>
    <submittedName>
        <fullName evidence="2">Uncharacterized protein</fullName>
    </submittedName>
</protein>
<reference evidence="2" key="1">
    <citation type="journal article" date="2014" name="Genome Announc.">
        <title>De novo whole-genome sequence and genome annotation of Lichtheimia ramosa.</title>
        <authorList>
            <person name="Linde J."/>
            <person name="Schwartze V."/>
            <person name="Binder U."/>
            <person name="Lass-Florl C."/>
            <person name="Voigt K."/>
            <person name="Horn F."/>
        </authorList>
    </citation>
    <scope>NUCLEOTIDE SEQUENCE</scope>
    <source>
        <strain evidence="2">JMRC FSU:6197</strain>
    </source>
</reference>
<dbReference type="OrthoDB" id="2289223at2759"/>
<sequence length="284" mass="32076">MLTDNNPTSTCSSSTQGSLNNTENPDQKPAITQGRKRSHQMSSSDDEEENTDDQSMDDHESTRPTSNTQSRDHDDRVELDRALLEETLRVNPFGASHGTKKHAWIKVADNVKRKGIHSTTSMTGVYVRNRVHYLISTRRQADDTHVEQMRQRVIEAKRHSVPRTTALRSSQSSVSSSSDVVPSPSITIPVTIQQQQQRQLPAMNHRASVAPSTTSTSAQPSSHELEHRCRYLESRTQYLEQRTQYLEPRLAALEAATTNLFTLFSDHQTSLHTRLQQMSQDSEN</sequence>
<accession>A0A077WPF9</accession>